<protein>
    <recommendedName>
        <fullName evidence="4">Phage transcriptional activator, RinA family</fullName>
    </recommendedName>
</protein>
<sequence length="153" mass="17797">MNCIREAENYLRYYRELHQSIGHANRMISKLKRQGAPNVISAVNVDVTGIHASKPVNTLNQMYQLQKWQEMKDRTQTEIDKIEEELNGICQTQGCEMYRDVLFMWYVERKDKDDIAVAIGYSETSRSSIYDIRNKAIRKFSVALFGIEALKAI</sequence>
<proteinExistence type="predicted"/>
<dbReference type="EMBL" id="FWXI01000006">
    <property type="protein sequence ID" value="SMC63609.1"/>
    <property type="molecule type" value="Genomic_DNA"/>
</dbReference>
<dbReference type="Proteomes" id="UP000192738">
    <property type="component" value="Unassembled WGS sequence"/>
</dbReference>
<name>A0A1W2AS93_9FIRM</name>
<evidence type="ECO:0008006" key="4">
    <source>
        <dbReference type="Google" id="ProtNLM"/>
    </source>
</evidence>
<evidence type="ECO:0000256" key="1">
    <source>
        <dbReference type="SAM" id="Coils"/>
    </source>
</evidence>
<dbReference type="RefSeq" id="WP_084575304.1">
    <property type="nucleotide sequence ID" value="NZ_CP155572.1"/>
</dbReference>
<gene>
    <name evidence="2" type="ORF">SAMN04488500_10681</name>
</gene>
<accession>A0A1W2AS93</accession>
<organism evidence="2 3">
    <name type="scientific">Sporomusa malonica</name>
    <dbReference type="NCBI Taxonomy" id="112901"/>
    <lineage>
        <taxon>Bacteria</taxon>
        <taxon>Bacillati</taxon>
        <taxon>Bacillota</taxon>
        <taxon>Negativicutes</taxon>
        <taxon>Selenomonadales</taxon>
        <taxon>Sporomusaceae</taxon>
        <taxon>Sporomusa</taxon>
    </lineage>
</organism>
<keyword evidence="1" id="KW-0175">Coiled coil</keyword>
<keyword evidence="3" id="KW-1185">Reference proteome</keyword>
<dbReference type="AlphaFoldDB" id="A0A1W2AS93"/>
<reference evidence="2 3" key="1">
    <citation type="submission" date="2017-04" db="EMBL/GenBank/DDBJ databases">
        <authorList>
            <person name="Afonso C.L."/>
            <person name="Miller P.J."/>
            <person name="Scott M.A."/>
            <person name="Spackman E."/>
            <person name="Goraichik I."/>
            <person name="Dimitrov K.M."/>
            <person name="Suarez D.L."/>
            <person name="Swayne D.E."/>
        </authorList>
    </citation>
    <scope>NUCLEOTIDE SEQUENCE [LARGE SCALE GENOMIC DNA]</scope>
    <source>
        <strain evidence="2 3">DSM 5090</strain>
    </source>
</reference>
<dbReference type="OrthoDB" id="1682114at2"/>
<feature type="coiled-coil region" evidence="1">
    <location>
        <begin position="65"/>
        <end position="92"/>
    </location>
</feature>
<evidence type="ECO:0000313" key="2">
    <source>
        <dbReference type="EMBL" id="SMC63609.1"/>
    </source>
</evidence>
<evidence type="ECO:0000313" key="3">
    <source>
        <dbReference type="Proteomes" id="UP000192738"/>
    </source>
</evidence>
<dbReference type="STRING" id="112901.SAMN04488500_10681"/>